<dbReference type="KEGG" id="pdj:D0907_05250"/>
<keyword evidence="1" id="KW-0175">Coiled coil</keyword>
<organism evidence="3 4">
    <name type="scientific">Pseudoalteromonas lipolytica</name>
    <dbReference type="NCBI Taxonomy" id="570156"/>
    <lineage>
        <taxon>Bacteria</taxon>
        <taxon>Pseudomonadati</taxon>
        <taxon>Pseudomonadota</taxon>
        <taxon>Gammaproteobacteria</taxon>
        <taxon>Alteromonadales</taxon>
        <taxon>Pseudoalteromonadaceae</taxon>
        <taxon>Pseudoalteromonas</taxon>
    </lineage>
</organism>
<reference evidence="3 4" key="1">
    <citation type="submission" date="2018-08" db="EMBL/GenBank/DDBJ databases">
        <title>Draft genome sequence of Pseudoalteromonas donghaensis HJ51.</title>
        <authorList>
            <person name="Oh J."/>
            <person name="Roh D."/>
        </authorList>
    </citation>
    <scope>NUCLEOTIDE SEQUENCE [LARGE SCALE GENOMIC DNA]</scope>
    <source>
        <strain evidence="3 4">HJ51</strain>
    </source>
</reference>
<proteinExistence type="predicted"/>
<accession>A0AAD0WBW9</accession>
<dbReference type="EMBL" id="CP032090">
    <property type="protein sequence ID" value="AXV64734.1"/>
    <property type="molecule type" value="Genomic_DNA"/>
</dbReference>
<evidence type="ECO:0000256" key="1">
    <source>
        <dbReference type="SAM" id="Coils"/>
    </source>
</evidence>
<dbReference type="Proteomes" id="UP000264605">
    <property type="component" value="Chromosome"/>
</dbReference>
<feature type="coiled-coil region" evidence="1">
    <location>
        <begin position="137"/>
        <end position="210"/>
    </location>
</feature>
<name>A0AAD0WBW9_9GAMM</name>
<gene>
    <name evidence="3" type="ORF">D0907_05250</name>
</gene>
<evidence type="ECO:0000313" key="4">
    <source>
        <dbReference type="Proteomes" id="UP000264605"/>
    </source>
</evidence>
<feature type="coiled-coil region" evidence="1">
    <location>
        <begin position="81"/>
        <end position="108"/>
    </location>
</feature>
<sequence length="259" mass="29266">MKPRFFTLFTLVCLGVTLSKAANAAIYQCEKNGIVEFSQQPCGKDAKLITVKEQNPTLLGSPKPVSESSDVTAEIDNYIRLKQIDAKIAEHNNKIDSYSERMNNEIAALSSQADAQLHNLVGAKKEAAIAKQMSAVSERYNLLINNEQRNIDRLSTEKSQLVLQSNDTEQNEIDHFIRSEQIKREIAEHKDKIDRYHVELNQQIKRLEQQASTRPTNLVDASSDQALSDKMSAVTSKFNTLIAVEQRQIDRLNNELTQH</sequence>
<protein>
    <submittedName>
        <fullName evidence="3">DUF4124 domain-containing protein</fullName>
    </submittedName>
</protein>
<keyword evidence="2" id="KW-0732">Signal</keyword>
<dbReference type="AlphaFoldDB" id="A0AAD0WBW9"/>
<feature type="signal peptide" evidence="2">
    <location>
        <begin position="1"/>
        <end position="24"/>
    </location>
</feature>
<feature type="chain" id="PRO_5041990235" evidence="2">
    <location>
        <begin position="25"/>
        <end position="259"/>
    </location>
</feature>
<evidence type="ECO:0000256" key="2">
    <source>
        <dbReference type="SAM" id="SignalP"/>
    </source>
</evidence>
<dbReference type="GeneID" id="99504859"/>
<evidence type="ECO:0000313" key="3">
    <source>
        <dbReference type="EMBL" id="AXV64734.1"/>
    </source>
</evidence>
<dbReference type="RefSeq" id="WP_075593892.1">
    <property type="nucleotide sequence ID" value="NZ_CP032090.1"/>
</dbReference>